<evidence type="ECO:0000259" key="4">
    <source>
        <dbReference type="Pfam" id="PF00700"/>
    </source>
</evidence>
<evidence type="ECO:0000256" key="3">
    <source>
        <dbReference type="ARBA" id="ARBA00023143"/>
    </source>
</evidence>
<dbReference type="PANTHER" id="PTHR42792:SF2">
    <property type="entry name" value="FLAGELLIN"/>
    <property type="match status" value="1"/>
</dbReference>
<dbReference type="Gene3D" id="1.20.1330.10">
    <property type="entry name" value="f41 fragment of flagellin, N-terminal domain"/>
    <property type="match status" value="1"/>
</dbReference>
<keyword evidence="6" id="KW-1185">Reference proteome</keyword>
<reference evidence="5 6" key="1">
    <citation type="submission" date="2021-04" db="EMBL/GenBank/DDBJ databases">
        <title>Paenibacillus sp. DLE-14 whole genome sequence.</title>
        <authorList>
            <person name="Ham Y.J."/>
        </authorList>
    </citation>
    <scope>NUCLEOTIDE SEQUENCE [LARGE SCALE GENOMIC DNA]</scope>
    <source>
        <strain evidence="5 6">DLE-14</strain>
    </source>
</reference>
<keyword evidence="3" id="KW-0975">Bacterial flagellum</keyword>
<name>A0ABS5CM77_9BACL</name>
<comment type="caution">
    <text evidence="5">The sequence shown here is derived from an EMBL/GenBank/DDBJ whole genome shotgun (WGS) entry which is preliminary data.</text>
</comment>
<evidence type="ECO:0000256" key="1">
    <source>
        <dbReference type="ARBA" id="ARBA00004365"/>
    </source>
</evidence>
<sequence length="511" mass="51882">MASNATSAQAALINNGTANTLTIGVVDGGDATADITFTFSDGTNTSTVTISGAAGDGAKTLQVAGVQFDVDVDAIIGGLNLADAVNDNGTYNGQVIGLASGAALDQVKVTQGANSATATIASNTTGDLTFDLDGGGTDITLTSTGASFVSGNTLSTTVQSQYTVSLKETVSGNQIGTSSVVNELQLASSPNALTNLSFGGSGALIDLSTTALQGKASGASYTVSFDVETASGYTAELQKADGTAVDGAKYSLSAAAANNTVIDLGRDVKLEYDGADLSGNGSIFFGVNANVTEYTFELTNDGGTTTYDTQKGKAGDTIEFDNGVSLTTNAATLTNSTNTTFKLEDDVVDNSLSMQIGSNSGQTLAVEIADMRSKALKVTGTAANSTITASNGKVAAFTAKASVTNESSTEYSLDLSTASKASAAISVLDDAISAVSTARSKLGAYQNRLEHTINNLGTSSENLTAAESRIRDVDMAKEMMEFTKNNILSQAAQAMLAQANQQPQGVLQLLR</sequence>
<comment type="subcellular location">
    <subcellularLocation>
        <location evidence="1">Bacterial flagellum</location>
    </subcellularLocation>
</comment>
<accession>A0ABS5CM77</accession>
<evidence type="ECO:0000313" key="6">
    <source>
        <dbReference type="Proteomes" id="UP000673394"/>
    </source>
</evidence>
<gene>
    <name evidence="5" type="ORF">I8J30_30220</name>
</gene>
<dbReference type="Gene3D" id="6.10.10.10">
    <property type="entry name" value="Flagellar export chaperone, C-terminal domain"/>
    <property type="match status" value="1"/>
</dbReference>
<organism evidence="5 6">
    <name type="scientific">Paenibacillus lignilyticus</name>
    <dbReference type="NCBI Taxonomy" id="1172615"/>
    <lineage>
        <taxon>Bacteria</taxon>
        <taxon>Bacillati</taxon>
        <taxon>Bacillota</taxon>
        <taxon>Bacilli</taxon>
        <taxon>Bacillales</taxon>
        <taxon>Paenibacillaceae</taxon>
        <taxon>Paenibacillus</taxon>
    </lineage>
</organism>
<dbReference type="InterPro" id="IPR042187">
    <property type="entry name" value="Flagellin_C_sub2"/>
</dbReference>
<evidence type="ECO:0000313" key="5">
    <source>
        <dbReference type="EMBL" id="MBP3966964.1"/>
    </source>
</evidence>
<dbReference type="InterPro" id="IPR046358">
    <property type="entry name" value="Flagellin_C"/>
</dbReference>
<dbReference type="PANTHER" id="PTHR42792">
    <property type="entry name" value="FLAGELLIN"/>
    <property type="match status" value="1"/>
</dbReference>
<dbReference type="Pfam" id="PF00700">
    <property type="entry name" value="Flagellin_C"/>
    <property type="match status" value="1"/>
</dbReference>
<proteinExistence type="inferred from homology"/>
<dbReference type="InterPro" id="IPR001492">
    <property type="entry name" value="Flagellin"/>
</dbReference>
<dbReference type="SUPFAM" id="SSF64518">
    <property type="entry name" value="Phase 1 flagellin"/>
    <property type="match status" value="1"/>
</dbReference>
<feature type="domain" description="Flagellin C-terminal" evidence="4">
    <location>
        <begin position="426"/>
        <end position="510"/>
    </location>
</feature>
<comment type="similarity">
    <text evidence="2">Belongs to the bacterial flagellin family.</text>
</comment>
<dbReference type="EMBL" id="JAGKSP010000027">
    <property type="protein sequence ID" value="MBP3966964.1"/>
    <property type="molecule type" value="Genomic_DNA"/>
</dbReference>
<evidence type="ECO:0000256" key="2">
    <source>
        <dbReference type="ARBA" id="ARBA00005709"/>
    </source>
</evidence>
<protein>
    <recommendedName>
        <fullName evidence="4">Flagellin C-terminal domain-containing protein</fullName>
    </recommendedName>
</protein>
<dbReference type="Proteomes" id="UP000673394">
    <property type="component" value="Unassembled WGS sequence"/>
</dbReference>